<dbReference type="GO" id="GO:0003677">
    <property type="term" value="F:DNA binding"/>
    <property type="evidence" value="ECO:0007669"/>
    <property type="project" value="UniProtKB-KW"/>
</dbReference>
<organism evidence="4">
    <name type="scientific">bioreactor metagenome</name>
    <dbReference type="NCBI Taxonomy" id="1076179"/>
    <lineage>
        <taxon>unclassified sequences</taxon>
        <taxon>metagenomes</taxon>
        <taxon>ecological metagenomes</taxon>
    </lineage>
</organism>
<dbReference type="PANTHER" id="PTHR36924:SF1">
    <property type="entry name" value="ANTITOXIN HIGA-1"/>
    <property type="match status" value="1"/>
</dbReference>
<name>A0A644U807_9ZZZZ</name>
<accession>A0A644U807</accession>
<dbReference type="CDD" id="cd00093">
    <property type="entry name" value="HTH_XRE"/>
    <property type="match status" value="1"/>
</dbReference>
<dbReference type="InterPro" id="IPR010982">
    <property type="entry name" value="Lambda_DNA-bd_dom_sf"/>
</dbReference>
<dbReference type="PANTHER" id="PTHR36924">
    <property type="entry name" value="ANTITOXIN HIGA-1"/>
    <property type="match status" value="1"/>
</dbReference>
<dbReference type="EMBL" id="VSSQ01000085">
    <property type="protein sequence ID" value="MPL75075.1"/>
    <property type="molecule type" value="Genomic_DNA"/>
</dbReference>
<dbReference type="Pfam" id="PF06114">
    <property type="entry name" value="Peptidase_M78"/>
    <property type="match status" value="1"/>
</dbReference>
<dbReference type="AlphaFoldDB" id="A0A644U807"/>
<gene>
    <name evidence="4" type="ORF">SDC9_20896</name>
</gene>
<dbReference type="SMART" id="SM00530">
    <property type="entry name" value="HTH_XRE"/>
    <property type="match status" value="1"/>
</dbReference>
<comment type="caution">
    <text evidence="4">The sequence shown here is derived from an EMBL/GenBank/DDBJ whole genome shotgun (WGS) entry which is preliminary data.</text>
</comment>
<dbReference type="InterPro" id="IPR001387">
    <property type="entry name" value="Cro/C1-type_HTH"/>
</dbReference>
<keyword evidence="2" id="KW-0238">DNA-binding</keyword>
<protein>
    <recommendedName>
        <fullName evidence="3">HTH cro/C1-type domain-containing protein</fullName>
    </recommendedName>
</protein>
<dbReference type="Gene3D" id="1.10.260.40">
    <property type="entry name" value="lambda repressor-like DNA-binding domains"/>
    <property type="match status" value="1"/>
</dbReference>
<proteinExistence type="inferred from homology"/>
<dbReference type="PROSITE" id="PS50943">
    <property type="entry name" value="HTH_CROC1"/>
    <property type="match status" value="1"/>
</dbReference>
<comment type="similarity">
    <text evidence="1">Belongs to the short-chain fatty acyl-CoA assimilation regulator (ScfR) family.</text>
</comment>
<dbReference type="NCBIfam" id="TIGR02607">
    <property type="entry name" value="antidote_HigA"/>
    <property type="match status" value="1"/>
</dbReference>
<dbReference type="SUPFAM" id="SSF47413">
    <property type="entry name" value="lambda repressor-like DNA-binding domains"/>
    <property type="match status" value="1"/>
</dbReference>
<evidence type="ECO:0000259" key="3">
    <source>
        <dbReference type="PROSITE" id="PS50943"/>
    </source>
</evidence>
<evidence type="ECO:0000256" key="2">
    <source>
        <dbReference type="ARBA" id="ARBA00023125"/>
    </source>
</evidence>
<evidence type="ECO:0000313" key="4">
    <source>
        <dbReference type="EMBL" id="MPL75075.1"/>
    </source>
</evidence>
<dbReference type="InterPro" id="IPR010359">
    <property type="entry name" value="IrrE_HExxH"/>
</dbReference>
<evidence type="ECO:0000256" key="1">
    <source>
        <dbReference type="ARBA" id="ARBA00007227"/>
    </source>
</evidence>
<dbReference type="InterPro" id="IPR013430">
    <property type="entry name" value="Toxin_antidote_HigA"/>
</dbReference>
<reference evidence="4" key="1">
    <citation type="submission" date="2019-08" db="EMBL/GenBank/DDBJ databases">
        <authorList>
            <person name="Kucharzyk K."/>
            <person name="Murdoch R.W."/>
            <person name="Higgins S."/>
            <person name="Loffler F."/>
        </authorList>
    </citation>
    <scope>NUCLEOTIDE SEQUENCE</scope>
</reference>
<feature type="domain" description="HTH cro/C1-type" evidence="3">
    <location>
        <begin position="18"/>
        <end position="72"/>
    </location>
</feature>
<sequence>MSKVEYQELLAFHPGYYILDIITDMGITQSEFAKRLNTTDKTLSKLLNGEISLSDDIAQKLAQMLGTTVEVWLKLQLAYNEKVLAIKQRKELDEEKEYLKQIDYRYFSKLQLVADTKKPEERIKELRKFFKVSSLQVLKQKDFLVACRTVVTSVTEKNIMNSNAWVQTALNLAERIDCKPYNKQLLESFLPEIRSMTLQEPSVFYPRLYEIFKECGVAFVLLPHLPNSGVNGAVKWITKEKVLLALNNRRLSADTFWFSLFHEIKHVLQQKLKATFISGNPSDYGPIDNELEVEADLFSGNYLIPREEYNKFVSSANFNQSNIEFFAEQIGIHPGVVVGRLQYDQHLPYSYFRNLKINYIIE</sequence>
<dbReference type="Pfam" id="PF01381">
    <property type="entry name" value="HTH_3"/>
    <property type="match status" value="1"/>
</dbReference>